<dbReference type="SUPFAM" id="SSF52091">
    <property type="entry name" value="SpoIIaa-like"/>
    <property type="match status" value="1"/>
</dbReference>
<dbReference type="Proteomes" id="UP000234857">
    <property type="component" value="Unassembled WGS sequence"/>
</dbReference>
<dbReference type="InterPro" id="IPR036513">
    <property type="entry name" value="STAS_dom_sf"/>
</dbReference>
<name>A0A2N5ZIR7_MUIH1</name>
<evidence type="ECO:0000313" key="3">
    <source>
        <dbReference type="Proteomes" id="UP000234857"/>
    </source>
</evidence>
<evidence type="ECO:0000259" key="1">
    <source>
        <dbReference type="Pfam" id="PF01740"/>
    </source>
</evidence>
<proteinExistence type="predicted"/>
<protein>
    <recommendedName>
        <fullName evidence="1">STAS domain-containing protein</fullName>
    </recommendedName>
</protein>
<feature type="domain" description="STAS" evidence="1">
    <location>
        <begin position="27"/>
        <end position="100"/>
    </location>
</feature>
<dbReference type="Gene3D" id="3.30.750.24">
    <property type="entry name" value="STAS domain"/>
    <property type="match status" value="1"/>
</dbReference>
<comment type="caution">
    <text evidence="2">The sequence shown here is derived from an EMBL/GenBank/DDBJ whole genome shotgun (WGS) entry which is preliminary data.</text>
</comment>
<dbReference type="CDD" id="cd07043">
    <property type="entry name" value="STAS_anti-anti-sigma_factors"/>
    <property type="match status" value="1"/>
</dbReference>
<dbReference type="InterPro" id="IPR002645">
    <property type="entry name" value="STAS_dom"/>
</dbReference>
<evidence type="ECO:0000313" key="2">
    <source>
        <dbReference type="EMBL" id="PLX18600.1"/>
    </source>
</evidence>
<organism evidence="2 3">
    <name type="scientific">Muiribacterium halophilum</name>
    <dbReference type="NCBI Taxonomy" id="2053465"/>
    <lineage>
        <taxon>Bacteria</taxon>
        <taxon>Candidatus Muiribacteriota</taxon>
        <taxon>Candidatus Muiribacteriia</taxon>
        <taxon>Candidatus Muiribacteriales</taxon>
        <taxon>Candidatus Muiribacteriaceae</taxon>
        <taxon>Candidatus Muiribacterium</taxon>
    </lineage>
</organism>
<gene>
    <name evidence="2" type="ORF">C0601_04355</name>
</gene>
<dbReference type="EMBL" id="PKTG01000058">
    <property type="protein sequence ID" value="PLX18600.1"/>
    <property type="molecule type" value="Genomic_DNA"/>
</dbReference>
<dbReference type="Pfam" id="PF01740">
    <property type="entry name" value="STAS"/>
    <property type="match status" value="1"/>
</dbReference>
<sequence length="106" mass="12649">MAKITLNEKKDRYFLNFSGSFSSDEDSNELIEMFNQAKDIEPKQLVLNFKETKYLNSSIIGILIKYYQLMPNTKMYIYCENEFLKDLFKITSLDQFFENLENENEV</sequence>
<accession>A0A2N5ZIR7</accession>
<dbReference type="AlphaFoldDB" id="A0A2N5ZIR7"/>
<reference evidence="2 3" key="1">
    <citation type="submission" date="2017-11" db="EMBL/GenBank/DDBJ databases">
        <title>Genome-resolved metagenomics identifies genetic mobility, metabolic interactions, and unexpected diversity in perchlorate-reducing communities.</title>
        <authorList>
            <person name="Barnum T.P."/>
            <person name="Figueroa I.A."/>
            <person name="Carlstrom C.I."/>
            <person name="Lucas L.N."/>
            <person name="Engelbrektson A.L."/>
            <person name="Coates J.D."/>
        </authorList>
    </citation>
    <scope>NUCLEOTIDE SEQUENCE [LARGE SCALE GENOMIC DNA]</scope>
    <source>
        <strain evidence="2">BM706</strain>
    </source>
</reference>